<name>Q6CVN8_KLULA</name>
<sequence>MNIQQIDQEEHHDRICSNITDIMCKMTLSSELSLVSEELLGGISCEEDIFRYTLYTYHGSAKHAAHSNTSKDVSLGSLEASANYEKLEKHTIYFVLQSATLRLISSGFQLIATESNDVQLQPDDVAKVYLFKTNQSCSSDYLITLTITERLQIRCYTYNESSIKLRILDSLLLDSGKGKADFSVIGNTSLSNQFMVLCQKSNTLTAASYEIVNTDNGVKLITSDKQLLFTRSKLLYGSMTYYSNINVAILALWNCNRVCLLHVEWSQLNDDRNAYRFVLPNVSNVRRITHLNPITFFVSTEAGSYLMSSSQIKTGDWKFKPMAPPFNVVTTEQQCDDITRILQKSYQNLSNFEHSTLILVDNSDILLILSSTSGETKYFHLLKLKFAEKFYVTEITEDNNISLDIISRNGIERISVPLRMDCMFSLDEDYRETTAHLSTPTSIQFYSRYDTVSSFIKNCDGRNPWCIGKSGMYQLDISGCPVQHVATVGALSVESSISQQFVFDLHSTANCDLLPFRNRALTSFDKEYLVLSLECAVNINFIGFNMNSVTELHKSAVQWPFNVENTYTISLFPMFGSLFQVLPSSMLNIDTKGSQMTVYEAAKIFCAVGYHPRNEITLLSMKKKDEIVFTVLTLNESAIIVKKEILLELSQDVHDDTTKPFWFEGETLFFAIKTGNTISRYIYDINGKLHMKEKMNLSSNAELILEYGFNTVGNNTHLYVQKMSKCGDIIDHESGQVLQISVGPSKMIQLDQSSLLIHDSHCIILIKDGQKIRVKLDVQKNSIEGNGNIRQVDAIIEMGQLVALVILFDTHIVIARGEHVSNILQQHRVRERESNAQSHGYFPHINRMVVYNARKQIVYALKLQTGKTVALEFDNVRDFRKVYYLSEVDFHGKCEDRNCYVTIVGRTKAGTILLKLCRISFKKGKLYMRQTKELRLEKYSDQTETVEVTTRSENDSELWITIGNKLKIVTVTTTNLIIQHDFGFHHEISELKVSSNLILMKLKRELDSDESFCQVGRINEFIKYGTKALVSLQEYEWINFIREDTLKTRFFEPNWLIIWGNDRFTTEGIIVFVRNTIHGIERYPVDKTTTCKITVRSHPVDIMMTKTEEKLHEWTVLHSTGHITTIKTAILHIE</sequence>
<protein>
    <submittedName>
        <fullName evidence="1">KLLA0B10604p</fullName>
    </submittedName>
</protein>
<dbReference type="GeneID" id="2896968"/>
<dbReference type="HOGENOM" id="CLU_278622_0_0_1"/>
<dbReference type="KEGG" id="kla:KLLA0_B10604g"/>
<dbReference type="InParanoid" id="Q6CVN8"/>
<organism evidence="1 2">
    <name type="scientific">Kluyveromyces lactis (strain ATCC 8585 / CBS 2359 / DSM 70799 / NBRC 1267 / NRRL Y-1140 / WM37)</name>
    <name type="common">Yeast</name>
    <name type="synonym">Candida sphaerica</name>
    <dbReference type="NCBI Taxonomy" id="284590"/>
    <lineage>
        <taxon>Eukaryota</taxon>
        <taxon>Fungi</taxon>
        <taxon>Dikarya</taxon>
        <taxon>Ascomycota</taxon>
        <taxon>Saccharomycotina</taxon>
        <taxon>Saccharomycetes</taxon>
        <taxon>Saccharomycetales</taxon>
        <taxon>Saccharomycetaceae</taxon>
        <taxon>Kluyveromyces</taxon>
    </lineage>
</organism>
<accession>Q6CVN8</accession>
<dbReference type="EMBL" id="CR382122">
    <property type="protein sequence ID" value="CAH02394.1"/>
    <property type="molecule type" value="Genomic_DNA"/>
</dbReference>
<dbReference type="RefSeq" id="XP_452001.1">
    <property type="nucleotide sequence ID" value="XM_452001.1"/>
</dbReference>
<evidence type="ECO:0000313" key="2">
    <source>
        <dbReference type="Proteomes" id="UP000000598"/>
    </source>
</evidence>
<proteinExistence type="predicted"/>
<evidence type="ECO:0000313" key="1">
    <source>
        <dbReference type="EMBL" id="CAH02394.1"/>
    </source>
</evidence>
<keyword evidence="2" id="KW-1185">Reference proteome</keyword>
<dbReference type="PaxDb" id="284590-Q6CVN8"/>
<reference evidence="1 2" key="1">
    <citation type="journal article" date="2004" name="Nature">
        <title>Genome evolution in yeasts.</title>
        <authorList>
            <consortium name="Genolevures"/>
            <person name="Dujon B."/>
            <person name="Sherman D."/>
            <person name="Fischer G."/>
            <person name="Durrens P."/>
            <person name="Casaregola S."/>
            <person name="Lafontaine I."/>
            <person name="de Montigny J."/>
            <person name="Marck C."/>
            <person name="Neuveglise C."/>
            <person name="Talla E."/>
            <person name="Goffard N."/>
            <person name="Frangeul L."/>
            <person name="Aigle M."/>
            <person name="Anthouard V."/>
            <person name="Babour A."/>
            <person name="Barbe V."/>
            <person name="Barnay S."/>
            <person name="Blanchin S."/>
            <person name="Beckerich J.M."/>
            <person name="Beyne E."/>
            <person name="Bleykasten C."/>
            <person name="Boisrame A."/>
            <person name="Boyer J."/>
            <person name="Cattolico L."/>
            <person name="Confanioleri F."/>
            <person name="de Daruvar A."/>
            <person name="Despons L."/>
            <person name="Fabre E."/>
            <person name="Fairhead C."/>
            <person name="Ferry-Dumazet H."/>
            <person name="Groppi A."/>
            <person name="Hantraye F."/>
            <person name="Hennequin C."/>
            <person name="Jauniaux N."/>
            <person name="Joyet P."/>
            <person name="Kachouri R."/>
            <person name="Kerrest A."/>
            <person name="Koszul R."/>
            <person name="Lemaire M."/>
            <person name="Lesur I."/>
            <person name="Ma L."/>
            <person name="Muller H."/>
            <person name="Nicaud J.M."/>
            <person name="Nikolski M."/>
            <person name="Oztas S."/>
            <person name="Ozier-Kalogeropoulos O."/>
            <person name="Pellenz S."/>
            <person name="Potier S."/>
            <person name="Richard G.F."/>
            <person name="Straub M.L."/>
            <person name="Suleau A."/>
            <person name="Swennene D."/>
            <person name="Tekaia F."/>
            <person name="Wesolowski-Louvel M."/>
            <person name="Westhof E."/>
            <person name="Wirth B."/>
            <person name="Zeniou-Meyer M."/>
            <person name="Zivanovic I."/>
            <person name="Bolotin-Fukuhara M."/>
            <person name="Thierry A."/>
            <person name="Bouchier C."/>
            <person name="Caudron B."/>
            <person name="Scarpelli C."/>
            <person name="Gaillardin C."/>
            <person name="Weissenbach J."/>
            <person name="Wincker P."/>
            <person name="Souciet J.L."/>
        </authorList>
    </citation>
    <scope>NUCLEOTIDE SEQUENCE [LARGE SCALE GENOMIC DNA]</scope>
    <source>
        <strain evidence="2">ATCC 8585 / CBS 2359 / DSM 70799 / NBRC 1267 / NRRL Y-1140 / WM37</strain>
    </source>
</reference>
<gene>
    <name evidence="1" type="ORF">KLLA0_B10604g</name>
</gene>
<dbReference type="AlphaFoldDB" id="Q6CVN8"/>
<dbReference type="Proteomes" id="UP000000598">
    <property type="component" value="Chromosome B"/>
</dbReference>